<reference evidence="2 3" key="1">
    <citation type="submission" date="2017-05" db="EMBL/GenBank/DDBJ databases">
        <title>The Genome Sequence of Enterococcus sp. 10A9_DIV0425.</title>
        <authorList>
            <consortium name="The Broad Institute Genomics Platform"/>
            <consortium name="The Broad Institute Genomic Center for Infectious Diseases"/>
            <person name="Earl A."/>
            <person name="Manson A."/>
            <person name="Schwartman J."/>
            <person name="Gilmore M."/>
            <person name="Abouelleil A."/>
            <person name="Cao P."/>
            <person name="Chapman S."/>
            <person name="Cusick C."/>
            <person name="Shea T."/>
            <person name="Young S."/>
            <person name="Neafsey D."/>
            <person name="Nusbaum C."/>
            <person name="Birren B."/>
        </authorList>
    </citation>
    <scope>NUCLEOTIDE SEQUENCE [LARGE SCALE GENOMIC DNA]</scope>
    <source>
        <strain evidence="2 3">10A9_DIV0425</strain>
    </source>
</reference>
<feature type="compositionally biased region" description="Low complexity" evidence="1">
    <location>
        <begin position="1705"/>
        <end position="1719"/>
    </location>
</feature>
<sequence>LYREKGSLEGIFFVCWIPEINHPNTFNEGVKKMPQEFRIPLKPKHSKMPKKSRIPQDSSRRTSGRNYNKMNDKNKPGGVQRVLNNVSNTSGHTLTPEGIKRPAGWLHTWGTLLMMAPPLDFPDQQMVLKKTQPAFEVNTRIDVRRDGNQTRIHSFVSTSTINHEQIQSTLFLNRPHTRSHLSSSVALPFASTADSLFDNQTLHYQTSTSTQPNVDIAKMAHELSISVHQKAHELYQLMNCSTTRRTDQVKTWVVTGESVEQTSFTTVCQNAIGRAETQNNQEMKQESESSSISTYPVNGMNVQGTSQFSAEEAAQELIKSFQDSFENKHNATIGTPNHIHNQVAETFWKGLMERLYHFFSQHENKSYTQKQEGSRNGSLMSYFVDLLLQTFSIDYGKHVPTNPPSEKNLNYQMKKLFSNQSNQTKKRLLEVTPEMVAETVLKMAPETVLEPEQEVTPEMILKTVLVLNSEGEGFLPQLWRLATDFYGVVDDFIQQSIGLQFLSAEAMPLPTTRIPSLELEENQLTFKESQISVTTTGSSQVNGTAPYINGTELEMTPAGGSNDTQEINEKIQAFLRENADDPTKVVAKEVKGEFSPPEWTSEQKENIRKNLVDFFIEKGIDCQESNAKDLMETVGEWALLEGATPPALDMVKVKQLAKIILDMEEETVISEEQAGLTVGSWIYETMKDNQPVALAMVAGTTKQSEETSTMLSPSVNEEQTNSTAKEGTVQWRNPKVRKKIEAFLKGKKVLSDQPTQEQVLIAMGKWFTQEENNHLVFNYKKLQSVAKVILNVLKLYGGIKEENVSNKDAELTVMKWVFENVLGSSIEAYIVKTLVTVPDVNQFTIGHLRDLFTVENLKKAGHLQLDVPTFSQEQKTFFNKLWNLFLQRELPNYFVDSSGLGNNLLVSDYNSLMQLTGAKILKEGEYQASFSPKEARLMGEHFWQTILEKGITTYEEFRHLLMPSLLAVAQLEPDLLREALATGTYKEVAISTFIGYQQVGYFQLVENQELLDRLYKAYQEALLQWRRKDAIATNIAEKCRNKGSRAPIYVIKQNYLLGLEEPCRDIDWFPPKLEDEYIKLTKNVSDTHIPFDKKMIEFAINTVDLKERKFIFSEGTSLYEGFAELKNETHYIGGAPGTGGMLLINFRGRVTWEDTTLSLDKTDLFVAVQGKEERWYGLKRLDEEGGYILYRVDQDPLSYLKYGLFNRKDLWEKGYRQVGNEIRIGDKNFQFSARVNRSKKLSHGVEMGPFIEALSRKHSDQLYNQLYDSGNDKADIEKAWDVIKHFIPFYDCVIGIKNQNVGEAVTSCTIDALIFIPVFGQITSLNIKFALGVARTFAKSGIRGVILNSSRFLPNIAEIQKLLLSLARTLDPGFELVIGGGRLVAKKLASLKNELWVSKKTKELLEKIETMEKSREALKKEIVMARSPRDELVIPVRKVKSHLYRRVTNLETVEVFGGLFMLKGDQLEDYRGVATFTPEQLTLIDLLEVKLDKTQLFVVEANPNPQAYGEGPITTVLKEGEEATHFIRMKEKLIPVIITVIKEHGIRLDVYVPHSEKILSVNYNGVEWYFEAETSPFISKEVETKIADILDQFETQKNPNDLSAPDSRDGLMWNESDRSYIKIKEHYIPLILLDQKLKRYHLVKKDYNEEMTVLRLDSKSGQFRFETDFERTQVEEGIDEEVLHRRGERKVKKKTSKILKEGEPSTSQGVVSQSNQSGVFPPYNKIPPSPGRGELWNKIRKAVELMEPVRRVEDPTVKLPLLAKFIPESSPAVSLNNDWINESILREINKHYRFAFRVFTGLRTKRVPEFLKPFVRKLAKDITSSMEYFGDAHVKFNTLLRQEMISETIGGEYLTKMFSLEGKDNQEEILKEIVTRLASITRKAERFLQLSKDWGFENILIVSTDLIQQGSSKIYYTIHQNLLEQAFAIRNDPECRIFVLADAFHLDPKVDLSIELTPALDETIMHEVTHITARTSDLTTYSLPMRGTWNNGKAIMDEINENFSEVLASMGFKRFVARLAEEFNLPNLSEEVVAEALALDVDPMLRTNFLLTDAELVMIIIRDVVEGRKYDDLIRVSREAVTEELGDKFMFMYLALAYELGEGIFEKDLQLNKMQKQITTRTTDNVSVDITDKETLVTASTTSGKESTRITPNRISLNPSPTKTQGSNSQTQITLNQQGAELPKTTAKKKFLDLVGTGKERSTQFKSTMIFNHPISQDQQEFSPQH</sequence>
<feature type="non-terminal residue" evidence="2">
    <location>
        <position position="1"/>
    </location>
</feature>
<comment type="caution">
    <text evidence="2">The sequence shown here is derived from an EMBL/GenBank/DDBJ whole genome shotgun (WGS) entry which is preliminary data.</text>
</comment>
<feature type="region of interest" description="Disordered" evidence="1">
    <location>
        <begin position="705"/>
        <end position="728"/>
    </location>
</feature>
<evidence type="ECO:0000256" key="1">
    <source>
        <dbReference type="SAM" id="MobiDB-lite"/>
    </source>
</evidence>
<feature type="region of interest" description="Disordered" evidence="1">
    <location>
        <begin position="2139"/>
        <end position="2172"/>
    </location>
</feature>
<feature type="compositionally biased region" description="Basic residues" evidence="1">
    <location>
        <begin position="41"/>
        <end position="53"/>
    </location>
</feature>
<evidence type="ECO:0000313" key="3">
    <source>
        <dbReference type="Proteomes" id="UP000194933"/>
    </source>
</evidence>
<accession>A0A2C9XQX6</accession>
<name>A0A2C9XQX6_9ENTE</name>
<gene>
    <name evidence="2" type="ORF">A5844_000343</name>
</gene>
<feature type="region of interest" description="Disordered" evidence="1">
    <location>
        <begin position="1694"/>
        <end position="1724"/>
    </location>
</feature>
<organism evidence="2 3">
    <name type="scientific">Candidatus Enterococcus wittei</name>
    <dbReference type="NCBI Taxonomy" id="1987383"/>
    <lineage>
        <taxon>Bacteria</taxon>
        <taxon>Bacillati</taxon>
        <taxon>Bacillota</taxon>
        <taxon>Bacilli</taxon>
        <taxon>Lactobacillales</taxon>
        <taxon>Enterococcaceae</taxon>
        <taxon>Enterococcus</taxon>
    </lineage>
</organism>
<dbReference type="EMBL" id="NGMO01000001">
    <property type="protein sequence ID" value="OTP12127.1"/>
    <property type="molecule type" value="Genomic_DNA"/>
</dbReference>
<feature type="region of interest" description="Disordered" evidence="1">
    <location>
        <begin position="39"/>
        <end position="80"/>
    </location>
</feature>
<feature type="compositionally biased region" description="Polar residues" evidence="1">
    <location>
        <begin position="705"/>
        <end position="725"/>
    </location>
</feature>
<proteinExistence type="predicted"/>
<evidence type="ECO:0000313" key="2">
    <source>
        <dbReference type="EMBL" id="OTP12127.1"/>
    </source>
</evidence>
<keyword evidence="3" id="KW-1185">Reference proteome</keyword>
<dbReference type="Proteomes" id="UP000194933">
    <property type="component" value="Unassembled WGS sequence"/>
</dbReference>
<protein>
    <submittedName>
        <fullName evidence="2">Uncharacterized protein</fullName>
    </submittedName>
</protein>